<organism evidence="1 2">
    <name type="scientific">Dendrobium nobile</name>
    <name type="common">Orchid</name>
    <dbReference type="NCBI Taxonomy" id="94219"/>
    <lineage>
        <taxon>Eukaryota</taxon>
        <taxon>Viridiplantae</taxon>
        <taxon>Streptophyta</taxon>
        <taxon>Embryophyta</taxon>
        <taxon>Tracheophyta</taxon>
        <taxon>Spermatophyta</taxon>
        <taxon>Magnoliopsida</taxon>
        <taxon>Liliopsida</taxon>
        <taxon>Asparagales</taxon>
        <taxon>Orchidaceae</taxon>
        <taxon>Epidendroideae</taxon>
        <taxon>Malaxideae</taxon>
        <taxon>Dendrobiinae</taxon>
        <taxon>Dendrobium</taxon>
    </lineage>
</organism>
<sequence length="57" mass="6044">MHGGGHSQARLGQIGGITGGVSTGSQLDCNRCRDDFLIVKLRPMRRLFGVGSGFRLG</sequence>
<name>A0A8T3AP13_DENNO</name>
<protein>
    <submittedName>
        <fullName evidence="1">Uncharacterized protein</fullName>
    </submittedName>
</protein>
<gene>
    <name evidence="1" type="ORF">KFK09_021165</name>
</gene>
<dbReference type="AlphaFoldDB" id="A0A8T3AP13"/>
<proteinExistence type="predicted"/>
<evidence type="ECO:0000313" key="2">
    <source>
        <dbReference type="Proteomes" id="UP000829196"/>
    </source>
</evidence>
<comment type="caution">
    <text evidence="1">The sequence shown here is derived from an EMBL/GenBank/DDBJ whole genome shotgun (WGS) entry which is preliminary data.</text>
</comment>
<accession>A0A8T3AP13</accession>
<evidence type="ECO:0000313" key="1">
    <source>
        <dbReference type="EMBL" id="KAI0497927.1"/>
    </source>
</evidence>
<dbReference type="EMBL" id="JAGYWB010000015">
    <property type="protein sequence ID" value="KAI0497927.1"/>
    <property type="molecule type" value="Genomic_DNA"/>
</dbReference>
<dbReference type="Proteomes" id="UP000829196">
    <property type="component" value="Unassembled WGS sequence"/>
</dbReference>
<reference evidence="1" key="1">
    <citation type="journal article" date="2022" name="Front. Genet.">
        <title>Chromosome-Scale Assembly of the Dendrobium nobile Genome Provides Insights Into the Molecular Mechanism of the Biosynthesis of the Medicinal Active Ingredient of Dendrobium.</title>
        <authorList>
            <person name="Xu Q."/>
            <person name="Niu S.-C."/>
            <person name="Li K.-L."/>
            <person name="Zheng P.-J."/>
            <person name="Zhang X.-J."/>
            <person name="Jia Y."/>
            <person name="Liu Y."/>
            <person name="Niu Y.-X."/>
            <person name="Yu L.-H."/>
            <person name="Chen D.-F."/>
            <person name="Zhang G.-Q."/>
        </authorList>
    </citation>
    <scope>NUCLEOTIDE SEQUENCE</scope>
    <source>
        <tissue evidence="1">Leaf</tissue>
    </source>
</reference>
<keyword evidence="2" id="KW-1185">Reference proteome</keyword>